<evidence type="ECO:0000313" key="6">
    <source>
        <dbReference type="Proteomes" id="UP000561011"/>
    </source>
</evidence>
<organism evidence="5 6">
    <name type="scientific">Sanguibacter inulinus</name>
    <dbReference type="NCBI Taxonomy" id="60922"/>
    <lineage>
        <taxon>Bacteria</taxon>
        <taxon>Bacillati</taxon>
        <taxon>Actinomycetota</taxon>
        <taxon>Actinomycetes</taxon>
        <taxon>Micrococcales</taxon>
        <taxon>Sanguibacteraceae</taxon>
        <taxon>Sanguibacter</taxon>
    </lineage>
</organism>
<accession>A0A853EU41</accession>
<dbReference type="Pfam" id="PF13490">
    <property type="entry name" value="zf-HC2"/>
    <property type="match status" value="1"/>
</dbReference>
<gene>
    <name evidence="5" type="ORF">HZZ10_10620</name>
</gene>
<dbReference type="EMBL" id="JACBYE010000023">
    <property type="protein sequence ID" value="NYS93970.1"/>
    <property type="molecule type" value="Genomic_DNA"/>
</dbReference>
<proteinExistence type="predicted"/>
<keyword evidence="1" id="KW-0805">Transcription regulation</keyword>
<sequence length="237" mass="24631">MTHQTDPYADWDGAYVLGALSHDDRREYEQHLKTCELCSRAVGELAGIPWVLGLVEPLDALAVTGPAAQPSGEADGEPAPPVSLLARRARTAQTRRRVLLVAAASALVLGGFATGTLVSQVSGEDQTPAVQALADEVRLQPVDGSGVQATLALQPAAWGTGLEWSCSYPEGRLVDGVTYELTLVSQTGERLTAATWTGGPTSTTTGLSASTALAPEEIARVELTTPASDTPLASVTL</sequence>
<dbReference type="AlphaFoldDB" id="A0A853EU41"/>
<reference evidence="5 6" key="1">
    <citation type="submission" date="2020-07" db="EMBL/GenBank/DDBJ databases">
        <title>MOT database genomes.</title>
        <authorList>
            <person name="Joseph S."/>
            <person name="Aduse-Opoku J."/>
            <person name="Hashim A."/>
            <person name="Wade W."/>
            <person name="Curtis M."/>
        </authorList>
    </citation>
    <scope>NUCLEOTIDE SEQUENCE [LARGE SCALE GENOMIC DNA]</scope>
    <source>
        <strain evidence="5 6">DSM 100099</strain>
    </source>
</reference>
<keyword evidence="3" id="KW-0472">Membrane</keyword>
<evidence type="ECO:0000313" key="5">
    <source>
        <dbReference type="EMBL" id="NYS93970.1"/>
    </source>
</evidence>
<dbReference type="Proteomes" id="UP000561011">
    <property type="component" value="Unassembled WGS sequence"/>
</dbReference>
<keyword evidence="3" id="KW-0812">Transmembrane</keyword>
<evidence type="ECO:0000256" key="1">
    <source>
        <dbReference type="ARBA" id="ARBA00023015"/>
    </source>
</evidence>
<keyword evidence="3" id="KW-1133">Transmembrane helix</keyword>
<evidence type="ECO:0000259" key="4">
    <source>
        <dbReference type="Pfam" id="PF13490"/>
    </source>
</evidence>
<feature type="domain" description="Putative zinc-finger" evidence="4">
    <location>
        <begin position="13"/>
        <end position="38"/>
    </location>
</feature>
<dbReference type="Gene3D" id="1.10.10.1320">
    <property type="entry name" value="Anti-sigma factor, zinc-finger domain"/>
    <property type="match status" value="1"/>
</dbReference>
<keyword evidence="6" id="KW-1185">Reference proteome</keyword>
<feature type="transmembrane region" description="Helical" evidence="3">
    <location>
        <begin position="98"/>
        <end position="118"/>
    </location>
</feature>
<name>A0A853EU41_9MICO</name>
<evidence type="ECO:0000256" key="3">
    <source>
        <dbReference type="SAM" id="Phobius"/>
    </source>
</evidence>
<dbReference type="RefSeq" id="WP_179913480.1">
    <property type="nucleotide sequence ID" value="NZ_JACBYE010000023.1"/>
</dbReference>
<dbReference type="InterPro" id="IPR041916">
    <property type="entry name" value="Anti_sigma_zinc_sf"/>
</dbReference>
<dbReference type="InterPro" id="IPR027383">
    <property type="entry name" value="Znf_put"/>
</dbReference>
<comment type="caution">
    <text evidence="5">The sequence shown here is derived from an EMBL/GenBank/DDBJ whole genome shotgun (WGS) entry which is preliminary data.</text>
</comment>
<keyword evidence="2" id="KW-0804">Transcription</keyword>
<evidence type="ECO:0000256" key="2">
    <source>
        <dbReference type="ARBA" id="ARBA00023163"/>
    </source>
</evidence>
<protein>
    <submittedName>
        <fullName evidence="5">Zf-HC2 domain-containing protein</fullName>
    </submittedName>
</protein>